<comment type="caution">
    <text evidence="1">The sequence shown here is derived from an EMBL/GenBank/DDBJ whole genome shotgun (WGS) entry which is preliminary data.</text>
</comment>
<organism evidence="1 2">
    <name type="scientific">Irpex rosettiformis</name>
    <dbReference type="NCBI Taxonomy" id="378272"/>
    <lineage>
        <taxon>Eukaryota</taxon>
        <taxon>Fungi</taxon>
        <taxon>Dikarya</taxon>
        <taxon>Basidiomycota</taxon>
        <taxon>Agaricomycotina</taxon>
        <taxon>Agaricomycetes</taxon>
        <taxon>Polyporales</taxon>
        <taxon>Irpicaceae</taxon>
        <taxon>Irpex</taxon>
    </lineage>
</organism>
<dbReference type="Proteomes" id="UP001055072">
    <property type="component" value="Unassembled WGS sequence"/>
</dbReference>
<sequence length="333" mass="36199">MKLPYLLAALCFCNFVVSASIGNRGLNDVFPGFDYPLPPTETRAEEHSPERDYPTHISNIPSAIIPLTSPSATSNSAAKSKETGTQSHQQSTTSSVREGPATNSIIGTIPPLPSFTPWSANVLSSTIANQTPFSPTPTITPLSSEDKGSSHGVQEWKIIGVAVIAFTTVAAILLLSVFFDHWWSFLRDLFWRKKNKDNVEELIPDWERASWAYRLGNDRHRYPTMPPTALSNQADLDLEKMQTFSSEGNVAGIGSGLKGDAYNNSNLKAGYQPNGPWTKGLGLSPLPPTVQYGFRSPTGALGHSLTRQPSRHLDPQRKPPSPALTDPYGGIAE</sequence>
<evidence type="ECO:0000313" key="1">
    <source>
        <dbReference type="EMBL" id="KAI0094425.1"/>
    </source>
</evidence>
<gene>
    <name evidence="1" type="ORF">BDY19DRAFT_901614</name>
</gene>
<proteinExistence type="predicted"/>
<evidence type="ECO:0000313" key="2">
    <source>
        <dbReference type="Proteomes" id="UP001055072"/>
    </source>
</evidence>
<protein>
    <submittedName>
        <fullName evidence="1">Uncharacterized protein</fullName>
    </submittedName>
</protein>
<accession>A0ACB8UJX3</accession>
<name>A0ACB8UJX3_9APHY</name>
<dbReference type="EMBL" id="MU274900">
    <property type="protein sequence ID" value="KAI0094425.1"/>
    <property type="molecule type" value="Genomic_DNA"/>
</dbReference>
<reference evidence="1" key="1">
    <citation type="journal article" date="2021" name="Environ. Microbiol.">
        <title>Gene family expansions and transcriptome signatures uncover fungal adaptations to wood decay.</title>
        <authorList>
            <person name="Hage H."/>
            <person name="Miyauchi S."/>
            <person name="Viragh M."/>
            <person name="Drula E."/>
            <person name="Min B."/>
            <person name="Chaduli D."/>
            <person name="Navarro D."/>
            <person name="Favel A."/>
            <person name="Norest M."/>
            <person name="Lesage-Meessen L."/>
            <person name="Balint B."/>
            <person name="Merenyi Z."/>
            <person name="de Eugenio L."/>
            <person name="Morin E."/>
            <person name="Martinez A.T."/>
            <person name="Baldrian P."/>
            <person name="Stursova M."/>
            <person name="Martinez M.J."/>
            <person name="Novotny C."/>
            <person name="Magnuson J.K."/>
            <person name="Spatafora J.W."/>
            <person name="Maurice S."/>
            <person name="Pangilinan J."/>
            <person name="Andreopoulos W."/>
            <person name="LaButti K."/>
            <person name="Hundley H."/>
            <person name="Na H."/>
            <person name="Kuo A."/>
            <person name="Barry K."/>
            <person name="Lipzen A."/>
            <person name="Henrissat B."/>
            <person name="Riley R."/>
            <person name="Ahrendt S."/>
            <person name="Nagy L.G."/>
            <person name="Grigoriev I.V."/>
            <person name="Martin F."/>
            <person name="Rosso M.N."/>
        </authorList>
    </citation>
    <scope>NUCLEOTIDE SEQUENCE</scope>
    <source>
        <strain evidence="1">CBS 384.51</strain>
    </source>
</reference>
<keyword evidence="2" id="KW-1185">Reference proteome</keyword>